<protein>
    <submittedName>
        <fullName evidence="1">Uncharacterized protein</fullName>
    </submittedName>
</protein>
<comment type="caution">
    <text evidence="1">The sequence shown here is derived from an EMBL/GenBank/DDBJ whole genome shotgun (WGS) entry which is preliminary data.</text>
</comment>
<dbReference type="EMBL" id="BLLF01000545">
    <property type="protein sequence ID" value="GFH12840.1"/>
    <property type="molecule type" value="Genomic_DNA"/>
</dbReference>
<gene>
    <name evidence="1" type="ORF">HaLaN_08600</name>
</gene>
<evidence type="ECO:0000313" key="1">
    <source>
        <dbReference type="EMBL" id="GFH12840.1"/>
    </source>
</evidence>
<accession>A0A699YSN7</accession>
<feature type="non-terminal residue" evidence="1">
    <location>
        <position position="72"/>
    </location>
</feature>
<proteinExistence type="predicted"/>
<dbReference type="Proteomes" id="UP000485058">
    <property type="component" value="Unassembled WGS sequence"/>
</dbReference>
<dbReference type="AlphaFoldDB" id="A0A699YSN7"/>
<sequence>MQQAAHHDDYRPILQQSIDVRAIVKELGLPAFEVDINLLIDEFILQVQAGRPPSLQTFKSIWKSMHFSFIHQ</sequence>
<evidence type="ECO:0000313" key="2">
    <source>
        <dbReference type="Proteomes" id="UP000485058"/>
    </source>
</evidence>
<feature type="non-terminal residue" evidence="1">
    <location>
        <position position="1"/>
    </location>
</feature>
<organism evidence="1 2">
    <name type="scientific">Haematococcus lacustris</name>
    <name type="common">Green alga</name>
    <name type="synonym">Haematococcus pluvialis</name>
    <dbReference type="NCBI Taxonomy" id="44745"/>
    <lineage>
        <taxon>Eukaryota</taxon>
        <taxon>Viridiplantae</taxon>
        <taxon>Chlorophyta</taxon>
        <taxon>core chlorophytes</taxon>
        <taxon>Chlorophyceae</taxon>
        <taxon>CS clade</taxon>
        <taxon>Chlamydomonadales</taxon>
        <taxon>Haematococcaceae</taxon>
        <taxon>Haematococcus</taxon>
    </lineage>
</organism>
<reference evidence="1 2" key="1">
    <citation type="submission" date="2020-02" db="EMBL/GenBank/DDBJ databases">
        <title>Draft genome sequence of Haematococcus lacustris strain NIES-144.</title>
        <authorList>
            <person name="Morimoto D."/>
            <person name="Nakagawa S."/>
            <person name="Yoshida T."/>
            <person name="Sawayama S."/>
        </authorList>
    </citation>
    <scope>NUCLEOTIDE SEQUENCE [LARGE SCALE GENOMIC DNA]</scope>
    <source>
        <strain evidence="1 2">NIES-144</strain>
    </source>
</reference>
<keyword evidence="2" id="KW-1185">Reference proteome</keyword>
<name>A0A699YSN7_HAELA</name>